<dbReference type="GO" id="GO:0004534">
    <property type="term" value="F:5'-3' RNA exonuclease activity"/>
    <property type="evidence" value="ECO:0007669"/>
    <property type="project" value="TreeGrafter"/>
</dbReference>
<evidence type="ECO:0000256" key="1">
    <source>
        <dbReference type="ARBA" id="ARBA00022722"/>
    </source>
</evidence>
<feature type="compositionally biased region" description="Basic residues" evidence="4">
    <location>
        <begin position="1173"/>
        <end position="1183"/>
    </location>
</feature>
<feature type="compositionally biased region" description="Basic and acidic residues" evidence="4">
    <location>
        <begin position="1925"/>
        <end position="1935"/>
    </location>
</feature>
<proteinExistence type="predicted"/>
<evidence type="ECO:0000256" key="4">
    <source>
        <dbReference type="SAM" id="MobiDB-lite"/>
    </source>
</evidence>
<feature type="compositionally biased region" description="Basic and acidic residues" evidence="4">
    <location>
        <begin position="1794"/>
        <end position="1840"/>
    </location>
</feature>
<feature type="compositionally biased region" description="Basic and acidic residues" evidence="4">
    <location>
        <begin position="1755"/>
        <end position="1774"/>
    </location>
</feature>
<feature type="region of interest" description="Disordered" evidence="4">
    <location>
        <begin position="1162"/>
        <end position="1198"/>
    </location>
</feature>
<keyword evidence="3 7" id="KW-0269">Exonuclease</keyword>
<feature type="compositionally biased region" description="Basic and acidic residues" evidence="4">
    <location>
        <begin position="2049"/>
        <end position="2102"/>
    </location>
</feature>
<evidence type="ECO:0000313" key="7">
    <source>
        <dbReference type="EMBL" id="KAF4639748.1"/>
    </source>
</evidence>
<feature type="region of interest" description="Disordered" evidence="4">
    <location>
        <begin position="882"/>
        <end position="993"/>
    </location>
</feature>
<feature type="domain" description="Xrn1 helical" evidence="6">
    <location>
        <begin position="1296"/>
        <end position="1375"/>
    </location>
</feature>
<evidence type="ECO:0000256" key="2">
    <source>
        <dbReference type="ARBA" id="ARBA00022801"/>
    </source>
</evidence>
<feature type="region of interest" description="Disordered" evidence="4">
    <location>
        <begin position="1735"/>
        <end position="1775"/>
    </location>
</feature>
<feature type="compositionally biased region" description="Basic and acidic residues" evidence="4">
    <location>
        <begin position="1942"/>
        <end position="1979"/>
    </location>
</feature>
<dbReference type="InterPro" id="IPR027073">
    <property type="entry name" value="5_3_exoribonuclease"/>
</dbReference>
<dbReference type="Pfam" id="PF17846">
    <property type="entry name" value="XRN_M"/>
    <property type="match status" value="2"/>
</dbReference>
<feature type="region of interest" description="Disordered" evidence="4">
    <location>
        <begin position="1794"/>
        <end position="2121"/>
    </location>
</feature>
<feature type="compositionally biased region" description="Basic and acidic residues" evidence="4">
    <location>
        <begin position="1736"/>
        <end position="1747"/>
    </location>
</feature>
<evidence type="ECO:0000256" key="3">
    <source>
        <dbReference type="ARBA" id="ARBA00022839"/>
    </source>
</evidence>
<gene>
    <name evidence="7" type="ORF">TGRH88_055200</name>
</gene>
<reference evidence="7 8" key="1">
    <citation type="submission" date="2020-03" db="EMBL/GenBank/DDBJ databases">
        <title>Genome sequence of Toxoplasma gondii RH-88 strain.</title>
        <authorList>
            <person name="Lorenzi H.A."/>
            <person name="Venepally P."/>
            <person name="Rozenberg A."/>
            <person name="Sibley D."/>
        </authorList>
    </citation>
    <scope>NUCLEOTIDE SEQUENCE [LARGE SCALE GENOMIC DNA]</scope>
    <source>
        <strain evidence="7 8">RH-88</strain>
    </source>
</reference>
<feature type="compositionally biased region" description="Acidic residues" evidence="4">
    <location>
        <begin position="1841"/>
        <end position="1853"/>
    </location>
</feature>
<sequence>MADEEGPILPSTCPSSVRVSRDLDLSIPTCQDDGVSSLTTGTTPQGRTRRRWLLSASLDCSSLSSSSSSSSSDSSSSSRWPASPPSFASVVRPRLTLSFSSLLQVSWCFFSFLSCFHVLAAPRQQWGRPSDRSSSFSLPNSSASSPSLASLLTVHSPARSACLPHVISSPRSLSSSLSSSSSSSRCASLSASSSSLFSGLSLPSYTYRFSSSSSSPQTSLSFLSSPSSFSSFVASSLSSYCSDRPAFDSRPVSSSSVGVFWPRAPGSTLASPAHSLRSKNSRISAFLASAGDTFAGGRPGGRDAKRYREWRGSCASVWLALGRCPPRSVSFFVQASALSSSPPLSASSLCSLSLRASPALASSPAFPALVSPSSLSRLRGGARSSALFGVPHLYKWLCRHFPSLKRTLHEFADLYVPPAPASSVSQTRESKDAQIGETETEIEGQKHPPAKWSPGRPPQSVSASPLSAERARDAQMELRAAVERAVQTAPRLVGRERLRRRKGLAQALAPQPRGRRAAHVAAMQEVLRLKERELVATHRGRERQDPTLEVSLKKTAESSPGARASEDTRMRLPASSDSQAASPRGSAEKTAEKPLPAPLASDPRVLASSTTGAAVSRVSGVSQALPPTFPSSASSPATVARPVSLAQLRSRLPIDALFLDFNAIIHLCSHGHLPSTLPPPLMHCQPLLLQRVCAYLHRLVSLVRPRKLLVLTLDGVPPLAKVNQQRSRRFRQSRDDRLAVRLEDEEDEDEGDGRQGCRRAAQTPTLETDATLNAQETLRAEGREEGDGEGVRKLCGEASSDLFAAVAPPYLDTNCISPGTTFMTLCEQTLKKFIVHKLRTSPLWRNLQCVCLNTHSVPGEGEHKLLHLLRFGKWPESKSLPLTLQGAGPHAGDSRSFSPSSRGSAPCAPGAASRLGQKRSPPAVASLEEKTEKGENPTGLEATGPAHPGGLLHPRPEPPGLHILLPDREEESEAEMADSNGARPSVASPAPSVVSLQSNAPAGLLPRLPLKKAPAGALPLSRLEQRQREARPVFLSSFLHAKFSKRRPAESGGPGEAETQTPEQSSAPPLSSPSSSSDGDLPPSASAEEAEGFDGAQVALPGRICLYGMDADLLMLALSVHRPNLLILRERQASLERTRAQTHAEAVAKARVNPHRAVALFSDQGSLAPRGAQRARRGQRAPRRGPEREETEAPDPQAALLVPKRHDFLQYTPRDFEVVDVDVMRSELLSGLRRGIADADGFSSPFSETPGPFPPGRGEKPESSKGAQAVEPKAPGVVSFSQGEGRRGFADPRLLDPERLIDDFVFLSFFVGNDFLPGLPHLDIFQGGLATLVRSYTAALPALGGYLTLKTKINLERLRRLFQILALYEGPHFQRHLDPGLLRSISRAQAGLSGHGAEGTRHDDLVEEAKRRISPLLSRVSRQPAQEVDCSDPHAVLYYTSKFPLATLLGRGDSRAKSGASPACPTSPSAAPLVPSLARGPWAVPFANFRAQLALDYVTGLFFLLRYYHTSKPCWSWFFPHEFAPLCSDLARLDPQALARAVALPSLREDFMFSPYAQLLAVLPASSAALLPRIYRHLPQTRDVADMFPDTFPVDSHPFHALRFDFKNILEGKQGRRAGITHASAAGRNEASSLFFELQVPPALRDSELRGNQTSSSPSPPSTSSPSSPASPSVSGQCMDSREREAVALALDAHADPRFLASTLSAASAASLPSWLHRPILPPLDIPRLLEAARAAGKEAREERTEDGAGGQTAEKGRKAETETKPGVDSRGRAPETQIIFSLCKEHGQVIAEKRNERAKESKQKPAQRELAEEREQPERDQEREQAQERAARRQGREEQCESGEGEADDDDVHAEKAAKSEFEEDPLRTLWTLQDVLRNRVGKPVMFSPPSTSVFSGEKRRGRSTGGGSRGKRVSESNAGKVPGKSEKGAERGSRSTGFFGRERRGVNRRAEPKKVSTRKTEGEKERAGDSVDGDRRAKTGQGRTTQTTGTQKDKNLREPRCEEVFSERSKGSEGEGKGECEKASGSRGQRKELGRSGRRRSPKRKAPKIDEERKAPKIDEERKAPKSDEERKAPKSDEKRKAPKIDEERKAPKSDEENRGKVAFSGGKGQESQESYKSV</sequence>
<evidence type="ECO:0000259" key="6">
    <source>
        <dbReference type="Pfam" id="PF17846"/>
    </source>
</evidence>
<feature type="region of interest" description="Disordered" evidence="4">
    <location>
        <begin position="419"/>
        <end position="472"/>
    </location>
</feature>
<comment type="caution">
    <text evidence="7">The sequence shown here is derived from an EMBL/GenBank/DDBJ whole genome shotgun (WGS) entry which is preliminary data.</text>
</comment>
<feature type="region of interest" description="Disordered" evidence="4">
    <location>
        <begin position="740"/>
        <end position="773"/>
    </location>
</feature>
<feature type="compositionally biased region" description="Basic and acidic residues" evidence="4">
    <location>
        <begin position="1854"/>
        <end position="1868"/>
    </location>
</feature>
<keyword evidence="8" id="KW-1185">Reference proteome</keyword>
<feature type="compositionally biased region" description="Basic and acidic residues" evidence="4">
    <location>
        <begin position="542"/>
        <end position="556"/>
    </location>
</feature>
<feature type="compositionally biased region" description="Low complexity" evidence="4">
    <location>
        <begin position="982"/>
        <end position="993"/>
    </location>
</feature>
<feature type="compositionally biased region" description="Low complexity" evidence="4">
    <location>
        <begin position="894"/>
        <end position="906"/>
    </location>
</feature>
<feature type="compositionally biased region" description="Low complexity" evidence="4">
    <location>
        <begin position="1981"/>
        <end position="1992"/>
    </location>
</feature>
<feature type="compositionally biased region" description="Polar residues" evidence="4">
    <location>
        <begin position="762"/>
        <end position="773"/>
    </location>
</feature>
<dbReference type="VEuPathDB" id="ToxoDB:TGME49_316480"/>
<dbReference type="GO" id="GO:0003723">
    <property type="term" value="F:RNA binding"/>
    <property type="evidence" value="ECO:0007669"/>
    <property type="project" value="TreeGrafter"/>
</dbReference>
<feature type="compositionally biased region" description="Low complexity" evidence="4">
    <location>
        <begin position="1065"/>
        <end position="1086"/>
    </location>
</feature>
<feature type="region of interest" description="Disordered" evidence="4">
    <location>
        <begin position="1045"/>
        <end position="1093"/>
    </location>
</feature>
<dbReference type="GO" id="GO:0000956">
    <property type="term" value="P:nuclear-transcribed mRNA catabolic process"/>
    <property type="evidence" value="ECO:0007669"/>
    <property type="project" value="TreeGrafter"/>
</dbReference>
<organism evidence="7 8">
    <name type="scientific">Toxoplasma gondii</name>
    <dbReference type="NCBI Taxonomy" id="5811"/>
    <lineage>
        <taxon>Eukaryota</taxon>
        <taxon>Sar</taxon>
        <taxon>Alveolata</taxon>
        <taxon>Apicomplexa</taxon>
        <taxon>Conoidasida</taxon>
        <taxon>Coccidia</taxon>
        <taxon>Eucoccidiorida</taxon>
        <taxon>Eimeriorina</taxon>
        <taxon>Sarcocystidae</taxon>
        <taxon>Toxoplasma</taxon>
    </lineage>
</organism>
<feature type="region of interest" description="Disordered" evidence="4">
    <location>
        <begin position="61"/>
        <end position="85"/>
    </location>
</feature>
<feature type="compositionally biased region" description="Polar residues" evidence="4">
    <location>
        <begin position="2112"/>
        <end position="2121"/>
    </location>
</feature>
<keyword evidence="1" id="KW-0540">Nuclease</keyword>
<dbReference type="InterPro" id="IPR004859">
    <property type="entry name" value="Xrn1_N"/>
</dbReference>
<dbReference type="Gene3D" id="3.40.50.12390">
    <property type="match status" value="3"/>
</dbReference>
<dbReference type="Proteomes" id="UP000557509">
    <property type="component" value="Unassembled WGS sequence"/>
</dbReference>
<feature type="domain" description="Xrn1 N-terminal" evidence="5">
    <location>
        <begin position="652"/>
        <end position="871"/>
    </location>
</feature>
<dbReference type="Pfam" id="PF03159">
    <property type="entry name" value="XRN_N"/>
    <property type="match status" value="2"/>
</dbReference>
<accession>A0A7J6JXX0</accession>
<feature type="compositionally biased region" description="Basic residues" evidence="4">
    <location>
        <begin position="2038"/>
        <end position="2048"/>
    </location>
</feature>
<keyword evidence="2" id="KW-0378">Hydrolase</keyword>
<dbReference type="InterPro" id="IPR041412">
    <property type="entry name" value="Xrn1_helical"/>
</dbReference>
<feature type="compositionally biased region" description="Low complexity" evidence="4">
    <location>
        <begin position="1664"/>
        <end position="1675"/>
    </location>
</feature>
<dbReference type="GO" id="GO:0005634">
    <property type="term" value="C:nucleus"/>
    <property type="evidence" value="ECO:0007669"/>
    <property type="project" value="TreeGrafter"/>
</dbReference>
<dbReference type="EMBL" id="JAAUHK010000196">
    <property type="protein sequence ID" value="KAF4639748.1"/>
    <property type="molecule type" value="Genomic_DNA"/>
</dbReference>
<dbReference type="PANTHER" id="PTHR12341">
    <property type="entry name" value="5'-&gt;3' EXORIBONUCLEASE"/>
    <property type="match status" value="1"/>
</dbReference>
<evidence type="ECO:0000313" key="8">
    <source>
        <dbReference type="Proteomes" id="UP000557509"/>
    </source>
</evidence>
<protein>
    <submittedName>
        <fullName evidence="7">XRN 5'-3' exonuclease protein</fullName>
    </submittedName>
</protein>
<feature type="domain" description="Xrn1 N-terminal" evidence="5">
    <location>
        <begin position="1103"/>
        <end position="1130"/>
    </location>
</feature>
<feature type="region of interest" description="Disordered" evidence="4">
    <location>
        <begin position="1240"/>
        <end position="1273"/>
    </location>
</feature>
<feature type="compositionally biased region" description="Basic and acidic residues" evidence="4">
    <location>
        <begin position="1993"/>
        <end position="2037"/>
    </location>
</feature>
<feature type="domain" description="Xrn1 helical" evidence="6">
    <location>
        <begin position="1488"/>
        <end position="1595"/>
    </location>
</feature>
<feature type="region of interest" description="Disordered" evidence="4">
    <location>
        <begin position="1648"/>
        <end position="1682"/>
    </location>
</feature>
<evidence type="ECO:0000259" key="5">
    <source>
        <dbReference type="Pfam" id="PF03159"/>
    </source>
</evidence>
<name>A0A7J6JXX0_TOXGO</name>
<feature type="region of interest" description="Disordered" evidence="4">
    <location>
        <begin position="537"/>
        <end position="608"/>
    </location>
</feature>